<gene>
    <name evidence="1" type="ORF">ES711_11665</name>
</gene>
<keyword evidence="2" id="KW-1185">Reference proteome</keyword>
<dbReference type="PIRSF" id="PIRSF010372">
    <property type="entry name" value="PaiB"/>
    <property type="match status" value="1"/>
</dbReference>
<accession>A0A5C7AGI1</accession>
<dbReference type="PANTHER" id="PTHR35802:SF1">
    <property type="entry name" value="PROTEASE SYNTHASE AND SPORULATION PROTEIN PAI 2"/>
    <property type="match status" value="1"/>
</dbReference>
<dbReference type="Gene3D" id="2.30.110.10">
    <property type="entry name" value="Electron Transport, Fmn-binding Protein, Chain A"/>
    <property type="match status" value="1"/>
</dbReference>
<dbReference type="AlphaFoldDB" id="A0A5C7AGI1"/>
<sequence length="197" mass="22613">MTVYPPQHHQDNDHDHMIAVIKAYPLATVISVDENKPLISHLPLIYAEGKLIGHLDKNNPQAELLRNNQEVTVLFSGPQGYISPSIYTTTQLPTWNYIMVHTTGNVKEITDPEIIMQSMIAMTSFLEAPDHRYTLESDNPRMHQFINYVQGFEIDIATWEGKFKLSQDKTPKDIERAKNELIRANQESIKALLERVF</sequence>
<evidence type="ECO:0000313" key="1">
    <source>
        <dbReference type="EMBL" id="TXE07417.1"/>
    </source>
</evidence>
<evidence type="ECO:0000313" key="2">
    <source>
        <dbReference type="Proteomes" id="UP000321734"/>
    </source>
</evidence>
<dbReference type="InterPro" id="IPR007396">
    <property type="entry name" value="TR_PAI2-type"/>
</dbReference>
<reference evidence="1 2" key="1">
    <citation type="submission" date="2019-08" db="EMBL/GenBank/DDBJ databases">
        <title>Genome sequence of Gelidibacter salicanalis IC162T.</title>
        <authorList>
            <person name="Bowman J.P."/>
        </authorList>
    </citation>
    <scope>NUCLEOTIDE SEQUENCE [LARGE SCALE GENOMIC DNA]</scope>
    <source>
        <strain evidence="1 2">IC162</strain>
    </source>
</reference>
<protein>
    <submittedName>
        <fullName evidence="1">FMN-binding negative transcriptional regulator</fullName>
    </submittedName>
</protein>
<dbReference type="EMBL" id="VORX01000005">
    <property type="protein sequence ID" value="TXE07417.1"/>
    <property type="molecule type" value="Genomic_DNA"/>
</dbReference>
<comment type="caution">
    <text evidence="1">The sequence shown here is derived from an EMBL/GenBank/DDBJ whole genome shotgun (WGS) entry which is preliminary data.</text>
</comment>
<dbReference type="RefSeq" id="WP_146893490.1">
    <property type="nucleotide sequence ID" value="NZ_VORX01000005.1"/>
</dbReference>
<organism evidence="1 2">
    <name type="scientific">Gelidibacter salicanalis</name>
    <dbReference type="NCBI Taxonomy" id="291193"/>
    <lineage>
        <taxon>Bacteria</taxon>
        <taxon>Pseudomonadati</taxon>
        <taxon>Bacteroidota</taxon>
        <taxon>Flavobacteriia</taxon>
        <taxon>Flavobacteriales</taxon>
        <taxon>Flavobacteriaceae</taxon>
        <taxon>Gelidibacter</taxon>
    </lineage>
</organism>
<dbReference type="Proteomes" id="UP000321734">
    <property type="component" value="Unassembled WGS sequence"/>
</dbReference>
<dbReference type="InterPro" id="IPR012349">
    <property type="entry name" value="Split_barrel_FMN-bd"/>
</dbReference>
<name>A0A5C7AGI1_9FLAO</name>
<proteinExistence type="predicted"/>
<dbReference type="Pfam" id="PF04299">
    <property type="entry name" value="FMN_bind_2"/>
    <property type="match status" value="1"/>
</dbReference>
<dbReference type="SUPFAM" id="SSF50475">
    <property type="entry name" value="FMN-binding split barrel"/>
    <property type="match status" value="1"/>
</dbReference>
<dbReference type="PANTHER" id="PTHR35802">
    <property type="entry name" value="PROTEASE SYNTHASE AND SPORULATION PROTEIN PAI 2"/>
    <property type="match status" value="1"/>
</dbReference>
<dbReference type="OrthoDB" id="9794948at2"/>